<keyword evidence="1" id="KW-0812">Transmembrane</keyword>
<protein>
    <submittedName>
        <fullName evidence="3">Lipid A 4'-phosphatase</fullName>
    </submittedName>
</protein>
<dbReference type="EMBL" id="BMGM01000006">
    <property type="protein sequence ID" value="GGE36326.1"/>
    <property type="molecule type" value="Genomic_DNA"/>
</dbReference>
<dbReference type="InterPro" id="IPR036938">
    <property type="entry name" value="PAP2/HPO_sf"/>
</dbReference>
<feature type="transmembrane region" description="Helical" evidence="1">
    <location>
        <begin position="146"/>
        <end position="166"/>
    </location>
</feature>
<dbReference type="Gene3D" id="1.20.144.10">
    <property type="entry name" value="Phosphatidic acid phosphatase type 2/haloperoxidase"/>
    <property type="match status" value="1"/>
</dbReference>
<gene>
    <name evidence="3" type="primary">lpxF</name>
    <name evidence="3" type="ORF">GCM10010832_15650</name>
</gene>
<comment type="caution">
    <text evidence="3">The sequence shown here is derived from an EMBL/GenBank/DDBJ whole genome shotgun (WGS) entry which is preliminary data.</text>
</comment>
<reference evidence="4" key="1">
    <citation type="journal article" date="2019" name="Int. J. Syst. Evol. Microbiol.">
        <title>The Global Catalogue of Microorganisms (GCM) 10K type strain sequencing project: providing services to taxonomists for standard genome sequencing and annotation.</title>
        <authorList>
            <consortium name="The Broad Institute Genomics Platform"/>
            <consortium name="The Broad Institute Genome Sequencing Center for Infectious Disease"/>
            <person name="Wu L."/>
            <person name="Ma J."/>
        </authorList>
    </citation>
    <scope>NUCLEOTIDE SEQUENCE [LARGE SCALE GENOMIC DNA]</scope>
    <source>
        <strain evidence="4">CGMCC 1.12931</strain>
    </source>
</reference>
<evidence type="ECO:0000256" key="1">
    <source>
        <dbReference type="SAM" id="Phobius"/>
    </source>
</evidence>
<organism evidence="3 4">
    <name type="scientific">Psychroflexus planctonicus</name>
    <dbReference type="NCBI Taxonomy" id="1526575"/>
    <lineage>
        <taxon>Bacteria</taxon>
        <taxon>Pseudomonadati</taxon>
        <taxon>Bacteroidota</taxon>
        <taxon>Flavobacteriia</taxon>
        <taxon>Flavobacteriales</taxon>
        <taxon>Flavobacteriaceae</taxon>
        <taxon>Psychroflexus</taxon>
    </lineage>
</organism>
<feature type="transmembrane region" description="Helical" evidence="1">
    <location>
        <begin position="23"/>
        <end position="46"/>
    </location>
</feature>
<dbReference type="InterPro" id="IPR000326">
    <property type="entry name" value="PAP2/HPO"/>
</dbReference>
<evidence type="ECO:0000313" key="4">
    <source>
        <dbReference type="Proteomes" id="UP000599179"/>
    </source>
</evidence>
<feature type="transmembrane region" description="Helical" evidence="1">
    <location>
        <begin position="172"/>
        <end position="190"/>
    </location>
</feature>
<dbReference type="Proteomes" id="UP000599179">
    <property type="component" value="Unassembled WGS sequence"/>
</dbReference>
<dbReference type="Pfam" id="PF01569">
    <property type="entry name" value="PAP2"/>
    <property type="match status" value="1"/>
</dbReference>
<dbReference type="PANTHER" id="PTHR14969">
    <property type="entry name" value="SPHINGOSINE-1-PHOSPHATE PHOSPHOHYDROLASE"/>
    <property type="match status" value="1"/>
</dbReference>
<accession>A0ABQ1SHJ8</accession>
<keyword evidence="4" id="KW-1185">Reference proteome</keyword>
<name>A0ABQ1SHJ8_9FLAO</name>
<feature type="domain" description="Phosphatidic acid phosphatase type 2/haloperoxidase" evidence="2">
    <location>
        <begin position="57"/>
        <end position="187"/>
    </location>
</feature>
<dbReference type="SUPFAM" id="SSF48317">
    <property type="entry name" value="Acid phosphatase/Vanadium-dependent haloperoxidase"/>
    <property type="match status" value="1"/>
</dbReference>
<sequence length="207" mass="23612">MIESLDQEILLAFNASNSSFWDYFWLFFTDKITGTLFIGIFMLFMWKKSNFKTAFIIGVFVVVSVIFTDLLATLVKNVVARPRPCSINSEIADQIRLLADGLFKGKMIDSNAVKCEKYSFFSAHAAVAFAMASFLGKLLNRIHKAYFGVMLIWAFLVSISRIYLGFHYPSDIIVGSIFGFGVGILVYEFYDKIQIAFLKNYRFNPNK</sequence>
<feature type="transmembrane region" description="Helical" evidence="1">
    <location>
        <begin position="53"/>
        <end position="74"/>
    </location>
</feature>
<dbReference type="PANTHER" id="PTHR14969:SF13">
    <property type="entry name" value="AT30094P"/>
    <property type="match status" value="1"/>
</dbReference>
<keyword evidence="1" id="KW-1133">Transmembrane helix</keyword>
<dbReference type="RefSeq" id="WP_188458546.1">
    <property type="nucleotide sequence ID" value="NZ_BMGM01000006.1"/>
</dbReference>
<feature type="transmembrane region" description="Helical" evidence="1">
    <location>
        <begin position="118"/>
        <end position="139"/>
    </location>
</feature>
<dbReference type="SMART" id="SM00014">
    <property type="entry name" value="acidPPc"/>
    <property type="match status" value="1"/>
</dbReference>
<keyword evidence="1" id="KW-0472">Membrane</keyword>
<evidence type="ECO:0000313" key="3">
    <source>
        <dbReference type="EMBL" id="GGE36326.1"/>
    </source>
</evidence>
<evidence type="ECO:0000259" key="2">
    <source>
        <dbReference type="SMART" id="SM00014"/>
    </source>
</evidence>
<proteinExistence type="predicted"/>